<dbReference type="EMBL" id="CAJVPU010028858">
    <property type="protein sequence ID" value="CAG8708652.1"/>
    <property type="molecule type" value="Genomic_DNA"/>
</dbReference>
<dbReference type="Proteomes" id="UP000789702">
    <property type="component" value="Unassembled WGS sequence"/>
</dbReference>
<gene>
    <name evidence="1" type="ORF">DHETER_LOCUS12136</name>
</gene>
<proteinExistence type="predicted"/>
<feature type="non-terminal residue" evidence="1">
    <location>
        <position position="334"/>
    </location>
</feature>
<sequence length="334" mass="36872">SNSTKTFTSDQNDVAQIANIPLPPTSGIRGNPLFIGSDLCNNIPNSPPNNSIRIAIFRDNIACDVQKQIKSIAGISSGIIQGILLYSNNSNGTIPSDRLSVDIGAVIIPTFYVSQNVVNFIRSVDIDNSRVFIELFPMQKNITTTLQITFIGILFTFLIAFVIINYGLHRCRRRRLRFNNTIAMTNLTPTFLEKEVVETFPVKKFIESNINEHSVVNIDVTNNNVILRSNINHKDIKSTPRISVSQEKLTDDEESSKTQNIKSSSASDKHVGDINKTQNSSEITDDLVSSVSHDDQKVVTSMTVPVESTSTEGTEKEIPSESSTSIHTSIDKKA</sequence>
<comment type="caution">
    <text evidence="1">The sequence shown here is derived from an EMBL/GenBank/DDBJ whole genome shotgun (WGS) entry which is preliminary data.</text>
</comment>
<reference evidence="1" key="1">
    <citation type="submission" date="2021-06" db="EMBL/GenBank/DDBJ databases">
        <authorList>
            <person name="Kallberg Y."/>
            <person name="Tangrot J."/>
            <person name="Rosling A."/>
        </authorList>
    </citation>
    <scope>NUCLEOTIDE SEQUENCE</scope>
    <source>
        <strain evidence="1">IL203A</strain>
    </source>
</reference>
<protein>
    <submittedName>
        <fullName evidence="1">15506_t:CDS:1</fullName>
    </submittedName>
</protein>
<name>A0ACA9PFT9_9GLOM</name>
<feature type="non-terminal residue" evidence="1">
    <location>
        <position position="1"/>
    </location>
</feature>
<keyword evidence="2" id="KW-1185">Reference proteome</keyword>
<accession>A0ACA9PFT9</accession>
<evidence type="ECO:0000313" key="2">
    <source>
        <dbReference type="Proteomes" id="UP000789702"/>
    </source>
</evidence>
<evidence type="ECO:0000313" key="1">
    <source>
        <dbReference type="EMBL" id="CAG8708652.1"/>
    </source>
</evidence>
<organism evidence="1 2">
    <name type="scientific">Dentiscutata heterogama</name>
    <dbReference type="NCBI Taxonomy" id="1316150"/>
    <lineage>
        <taxon>Eukaryota</taxon>
        <taxon>Fungi</taxon>
        <taxon>Fungi incertae sedis</taxon>
        <taxon>Mucoromycota</taxon>
        <taxon>Glomeromycotina</taxon>
        <taxon>Glomeromycetes</taxon>
        <taxon>Diversisporales</taxon>
        <taxon>Gigasporaceae</taxon>
        <taxon>Dentiscutata</taxon>
    </lineage>
</organism>